<evidence type="ECO:0000259" key="13">
    <source>
        <dbReference type="Pfam" id="PF13359"/>
    </source>
</evidence>
<dbReference type="AlphaFoldDB" id="A0A5N3ZYE3"/>
<evidence type="ECO:0000256" key="12">
    <source>
        <dbReference type="ARBA" id="ARBA00045850"/>
    </source>
</evidence>
<keyword evidence="6" id="KW-0963">Cytoplasm</keyword>
<dbReference type="GO" id="GO:0046872">
    <property type="term" value="F:metal ion binding"/>
    <property type="evidence" value="ECO:0007669"/>
    <property type="project" value="UniProtKB-KW"/>
</dbReference>
<keyword evidence="16" id="KW-1185">Reference proteome</keyword>
<feature type="domain" description="DDE Tnp4" evidence="13">
    <location>
        <begin position="64"/>
        <end position="138"/>
    </location>
</feature>
<reference evidence="14 16" key="1">
    <citation type="journal article" date="2018" name="Elife">
        <title>Firefly genomes illuminate parallel origins of bioluminescence in beetles.</title>
        <authorList>
            <person name="Fallon T.R."/>
            <person name="Lower S.E."/>
            <person name="Chang C.H."/>
            <person name="Bessho-Uehara M."/>
            <person name="Martin G.J."/>
            <person name="Bewick A.J."/>
            <person name="Behringer M."/>
            <person name="Debat H.J."/>
            <person name="Wong I."/>
            <person name="Day J.C."/>
            <person name="Suvorov A."/>
            <person name="Silva C.J."/>
            <person name="Stanger-Hall K.F."/>
            <person name="Hall D.W."/>
            <person name="Schmitz R.J."/>
            <person name="Nelson D.R."/>
            <person name="Lewis S.M."/>
            <person name="Shigenobu S."/>
            <person name="Bybee S.M."/>
            <person name="Larracuente A.M."/>
            <person name="Oba Y."/>
            <person name="Weng J.K."/>
        </authorList>
    </citation>
    <scope>NUCLEOTIDE SEQUENCE [LARGE SCALE GENOMIC DNA]</scope>
    <source>
        <strain evidence="14">1611_PpyrPB1</strain>
        <tissue evidence="14">Whole body</tissue>
    </source>
</reference>
<comment type="similarity">
    <text evidence="4">Belongs to the HARBI1 family.</text>
</comment>
<evidence type="ECO:0000256" key="3">
    <source>
        <dbReference type="ARBA" id="ARBA00004496"/>
    </source>
</evidence>
<dbReference type="EMBL" id="VVIM01001973">
    <property type="protein sequence ID" value="KAB0790080.1"/>
    <property type="molecule type" value="Genomic_DNA"/>
</dbReference>
<dbReference type="InParanoid" id="A0A5N3ZYE3"/>
<sequence length="139" mass="15718">MLIVAGDFVGVHKSSVSKYMWKVLRAIASLRLRYVYFPNTEEEVRQIKTDFYAIARFPKVVGALDCTHVKIISPGGEQAEMYRNRKGFFSYNVQAICDARLKIRDVVARWPGSVHHATIFSQSAIKNRLQNNPGALADS</sequence>
<name>A0A5N3ZYE3_PHOPY</name>
<dbReference type="PANTHER" id="PTHR22930">
    <property type="match status" value="1"/>
</dbReference>
<dbReference type="GO" id="GO:0016787">
    <property type="term" value="F:hydrolase activity"/>
    <property type="evidence" value="ECO:0007669"/>
    <property type="project" value="UniProtKB-KW"/>
</dbReference>
<gene>
    <name evidence="15" type="ORF">PPYR_15073</name>
    <name evidence="14" type="ORF">PPYR_15604</name>
</gene>
<evidence type="ECO:0000256" key="9">
    <source>
        <dbReference type="ARBA" id="ARBA00022801"/>
    </source>
</evidence>
<reference evidence="14" key="2">
    <citation type="submission" date="2019-08" db="EMBL/GenBank/DDBJ databases">
        <authorList>
            <consortium name="Photinus pyralis genome working group"/>
            <person name="Fallon T.R."/>
            <person name="Sander Lower S.E."/>
            <person name="Weng J.-K."/>
        </authorList>
    </citation>
    <scope>NUCLEOTIDE SEQUENCE</scope>
    <source>
        <strain evidence="14">1611_PpyrPB1</strain>
        <tissue evidence="14">Whole body</tissue>
    </source>
</reference>
<comment type="subcellular location">
    <subcellularLocation>
        <location evidence="3">Cytoplasm</location>
    </subcellularLocation>
    <subcellularLocation>
        <location evidence="2">Nucleus</location>
    </subcellularLocation>
</comment>
<evidence type="ECO:0000256" key="1">
    <source>
        <dbReference type="ARBA" id="ARBA00001968"/>
    </source>
</evidence>
<feature type="non-terminal residue" evidence="14">
    <location>
        <position position="139"/>
    </location>
</feature>
<evidence type="ECO:0000256" key="4">
    <source>
        <dbReference type="ARBA" id="ARBA00006958"/>
    </source>
</evidence>
<dbReference type="InterPro" id="IPR045249">
    <property type="entry name" value="HARBI1-like"/>
</dbReference>
<evidence type="ECO:0000256" key="6">
    <source>
        <dbReference type="ARBA" id="ARBA00022490"/>
    </source>
</evidence>
<dbReference type="Pfam" id="PF13359">
    <property type="entry name" value="DDE_Tnp_4"/>
    <property type="match status" value="1"/>
</dbReference>
<dbReference type="Proteomes" id="UP000327044">
    <property type="component" value="Unassembled WGS sequence"/>
</dbReference>
<evidence type="ECO:0000256" key="8">
    <source>
        <dbReference type="ARBA" id="ARBA00022723"/>
    </source>
</evidence>
<dbReference type="InterPro" id="IPR027806">
    <property type="entry name" value="HARBI1_dom"/>
</dbReference>
<evidence type="ECO:0000313" key="15">
    <source>
        <dbReference type="EMBL" id="KAB0790524.1"/>
    </source>
</evidence>
<dbReference type="GO" id="GO:0005737">
    <property type="term" value="C:cytoplasm"/>
    <property type="evidence" value="ECO:0007669"/>
    <property type="project" value="UniProtKB-SubCell"/>
</dbReference>
<keyword evidence="9" id="KW-0378">Hydrolase</keyword>
<accession>A0A5N3ZYE3</accession>
<evidence type="ECO:0000256" key="5">
    <source>
        <dbReference type="ARBA" id="ARBA00015519"/>
    </source>
</evidence>
<organism evidence="14 16">
    <name type="scientific">Photinus pyralis</name>
    <name type="common">Common eastern firefly</name>
    <name type="synonym">Lampyris pyralis</name>
    <dbReference type="NCBI Taxonomy" id="7054"/>
    <lineage>
        <taxon>Eukaryota</taxon>
        <taxon>Metazoa</taxon>
        <taxon>Ecdysozoa</taxon>
        <taxon>Arthropoda</taxon>
        <taxon>Hexapoda</taxon>
        <taxon>Insecta</taxon>
        <taxon>Pterygota</taxon>
        <taxon>Neoptera</taxon>
        <taxon>Endopterygota</taxon>
        <taxon>Coleoptera</taxon>
        <taxon>Polyphaga</taxon>
        <taxon>Elateriformia</taxon>
        <taxon>Elateroidea</taxon>
        <taxon>Lampyridae</taxon>
        <taxon>Lampyrinae</taxon>
        <taxon>Photinus</taxon>
    </lineage>
</organism>
<evidence type="ECO:0000256" key="7">
    <source>
        <dbReference type="ARBA" id="ARBA00022722"/>
    </source>
</evidence>
<evidence type="ECO:0000256" key="2">
    <source>
        <dbReference type="ARBA" id="ARBA00004123"/>
    </source>
</evidence>
<protein>
    <recommendedName>
        <fullName evidence="5">Putative nuclease HARBI1</fullName>
    </recommendedName>
    <alternativeName>
        <fullName evidence="11">Harbinger transposase-derived nuclease</fullName>
    </alternativeName>
</protein>
<dbReference type="GO" id="GO:0005634">
    <property type="term" value="C:nucleus"/>
    <property type="evidence" value="ECO:0007669"/>
    <property type="project" value="UniProtKB-SubCell"/>
</dbReference>
<dbReference type="PRINTS" id="PR02086">
    <property type="entry name" value="PUTNUCHARBI1"/>
</dbReference>
<evidence type="ECO:0000256" key="11">
    <source>
        <dbReference type="ARBA" id="ARBA00030126"/>
    </source>
</evidence>
<evidence type="ECO:0000256" key="10">
    <source>
        <dbReference type="ARBA" id="ARBA00023242"/>
    </source>
</evidence>
<evidence type="ECO:0000313" key="14">
    <source>
        <dbReference type="EMBL" id="KAB0790080.1"/>
    </source>
</evidence>
<comment type="caution">
    <text evidence="14">The sequence shown here is derived from an EMBL/GenBank/DDBJ whole genome shotgun (WGS) entry which is preliminary data.</text>
</comment>
<comment type="cofactor">
    <cofactor evidence="1">
        <name>a divalent metal cation</name>
        <dbReference type="ChEBI" id="CHEBI:60240"/>
    </cofactor>
</comment>
<comment type="function">
    <text evidence="12">Transposase-derived protein that may have nuclease activity. Does not have transposase activity.</text>
</comment>
<dbReference type="GO" id="GO:0004518">
    <property type="term" value="F:nuclease activity"/>
    <property type="evidence" value="ECO:0007669"/>
    <property type="project" value="UniProtKB-KW"/>
</dbReference>
<keyword evidence="10" id="KW-0539">Nucleus</keyword>
<keyword evidence="8" id="KW-0479">Metal-binding</keyword>
<keyword evidence="7" id="KW-0540">Nuclease</keyword>
<dbReference type="PANTHER" id="PTHR22930:SF289">
    <property type="entry name" value="DDE TNP4 DOMAIN-CONTAINING PROTEIN-RELATED"/>
    <property type="match status" value="1"/>
</dbReference>
<proteinExistence type="inferred from homology"/>
<dbReference type="EMBL" id="VVIM01001156">
    <property type="protein sequence ID" value="KAB0790524.1"/>
    <property type="molecule type" value="Genomic_DNA"/>
</dbReference>
<dbReference type="InterPro" id="IPR026103">
    <property type="entry name" value="HARBI1_animal"/>
</dbReference>
<evidence type="ECO:0000313" key="16">
    <source>
        <dbReference type="Proteomes" id="UP000327044"/>
    </source>
</evidence>